<feature type="transmembrane region" description="Helical" evidence="13">
    <location>
        <begin position="190"/>
        <end position="215"/>
    </location>
</feature>
<keyword evidence="11 13" id="KW-1006">Bacterial flagellum protein export</keyword>
<keyword evidence="15" id="KW-0969">Cilium</keyword>
<evidence type="ECO:0000256" key="10">
    <source>
        <dbReference type="ARBA" id="ARBA00023136"/>
    </source>
</evidence>
<dbReference type="Gene3D" id="3.40.1690.10">
    <property type="entry name" value="secretion proteins EscU"/>
    <property type="match status" value="1"/>
</dbReference>
<dbReference type="SUPFAM" id="SSF160544">
    <property type="entry name" value="EscU C-terminal domain-like"/>
    <property type="match status" value="1"/>
</dbReference>
<reference evidence="15 16" key="1">
    <citation type="submission" date="2014-06" db="EMBL/GenBank/DDBJ databases">
        <title>Shewanella sp. YQH10.</title>
        <authorList>
            <person name="Liu Y."/>
            <person name="Zeng R."/>
        </authorList>
    </citation>
    <scope>NUCLEOTIDE SEQUENCE [LARGE SCALE GENOMIC DNA]</scope>
    <source>
        <strain evidence="15 16">YQH10</strain>
    </source>
</reference>
<dbReference type="PRINTS" id="PR00950">
    <property type="entry name" value="TYPE3IMSPROT"/>
</dbReference>
<comment type="similarity">
    <text evidence="2 13">Belongs to the type III secretion exporter family.</text>
</comment>
<dbReference type="FunFam" id="3.40.1690.10:FF:000001">
    <property type="entry name" value="Flagellar biosynthetic protein FlhB"/>
    <property type="match status" value="1"/>
</dbReference>
<dbReference type="EMBL" id="JPEO01000011">
    <property type="protein sequence ID" value="KFZ36889.1"/>
    <property type="molecule type" value="Genomic_DNA"/>
</dbReference>
<dbReference type="AlphaFoldDB" id="A0A094JFV0"/>
<keyword evidence="15" id="KW-0966">Cell projection</keyword>
<dbReference type="RefSeq" id="WP_037443853.1">
    <property type="nucleotide sequence ID" value="NZ_JPEO01000011.1"/>
</dbReference>
<comment type="subcellular location">
    <subcellularLocation>
        <location evidence="1">Cell membrane</location>
        <topology evidence="1">Multi-pass membrane protein</topology>
    </subcellularLocation>
</comment>
<dbReference type="GO" id="GO:0005886">
    <property type="term" value="C:plasma membrane"/>
    <property type="evidence" value="ECO:0007669"/>
    <property type="project" value="UniProtKB-SubCell"/>
</dbReference>
<keyword evidence="16" id="KW-1185">Reference proteome</keyword>
<dbReference type="OrthoDB" id="9807950at2"/>
<keyword evidence="7 13" id="KW-1005">Bacterial flagellum biogenesis</keyword>
<evidence type="ECO:0000256" key="11">
    <source>
        <dbReference type="ARBA" id="ARBA00023225"/>
    </source>
</evidence>
<keyword evidence="10 13" id="KW-0472">Membrane</keyword>
<organism evidence="15 16">
    <name type="scientific">Shewanella mangrovi</name>
    <dbReference type="NCBI Taxonomy" id="1515746"/>
    <lineage>
        <taxon>Bacteria</taxon>
        <taxon>Pseudomonadati</taxon>
        <taxon>Pseudomonadota</taxon>
        <taxon>Gammaproteobacteria</taxon>
        <taxon>Alteromonadales</taxon>
        <taxon>Shewanellaceae</taxon>
        <taxon>Shewanella</taxon>
    </lineage>
</organism>
<keyword evidence="9 13" id="KW-1133">Transmembrane helix</keyword>
<evidence type="ECO:0000256" key="4">
    <source>
        <dbReference type="ARBA" id="ARBA00022448"/>
    </source>
</evidence>
<dbReference type="GO" id="GO:0009306">
    <property type="term" value="P:protein secretion"/>
    <property type="evidence" value="ECO:0007669"/>
    <property type="project" value="InterPro"/>
</dbReference>
<feature type="transmembrane region" description="Helical" evidence="13">
    <location>
        <begin position="151"/>
        <end position="170"/>
    </location>
</feature>
<accession>A0A094JFV0</accession>
<protein>
    <recommendedName>
        <fullName evidence="3 13">Flagellar biosynthetic protein FlhB</fullName>
    </recommendedName>
</protein>
<evidence type="ECO:0000256" key="12">
    <source>
        <dbReference type="ARBA" id="ARBA00025078"/>
    </source>
</evidence>
<evidence type="ECO:0000256" key="5">
    <source>
        <dbReference type="ARBA" id="ARBA00022475"/>
    </source>
</evidence>
<keyword evidence="5 13" id="KW-1003">Cell membrane</keyword>
<comment type="caution">
    <text evidence="15">The sequence shown here is derived from an EMBL/GenBank/DDBJ whole genome shotgun (WGS) entry which is preliminary data.</text>
</comment>
<evidence type="ECO:0000313" key="16">
    <source>
        <dbReference type="Proteomes" id="UP000029264"/>
    </source>
</evidence>
<comment type="function">
    <text evidence="12 13">Required for formation of the rod structure in the basal body of the flagellar apparatus. Together with FliI and FliH, may constitute the export apparatus of flagellin.</text>
</comment>
<dbReference type="InterPro" id="IPR029025">
    <property type="entry name" value="T3SS_substrate_exporter_C"/>
</dbReference>
<evidence type="ECO:0000256" key="9">
    <source>
        <dbReference type="ARBA" id="ARBA00022989"/>
    </source>
</evidence>
<name>A0A094JFV0_9GAMM</name>
<feature type="compositionally biased region" description="Basic and acidic residues" evidence="14">
    <location>
        <begin position="7"/>
        <end position="30"/>
    </location>
</feature>
<dbReference type="GO" id="GO:0044780">
    <property type="term" value="P:bacterial-type flagellum assembly"/>
    <property type="evidence" value="ECO:0007669"/>
    <property type="project" value="InterPro"/>
</dbReference>
<keyword evidence="6 13" id="KW-0812">Transmembrane</keyword>
<feature type="transmembrane region" description="Helical" evidence="13">
    <location>
        <begin position="34"/>
        <end position="54"/>
    </location>
</feature>
<keyword evidence="4 13" id="KW-0813">Transport</keyword>
<gene>
    <name evidence="13" type="primary">flhB</name>
    <name evidence="15" type="ORF">HR45_13890</name>
</gene>
<sequence length="378" mass="42229">MAENQDGQEKTEEATSRRLEEAREKGQVPRSRELGTSAVLLAAALGFAIAGPSLTSGLSTMMKSLFTIERDQIFDTRSLFNVWGTVISEIGLPILGFIAFLALVSFIGNIVVGGISFSAQAITPKGSKMNPLSGFKRMFGLQALVELTKGIAKFSVVALAAYLLLSLYFPDILNLSQDHLPGNLLHAMDLLWWIFTLLCVSTLLIVIIDVPYQIWNHNKQLRMTKQEVKDEYKDTEGKPEVKGRMRQLQREMAQRRMMAEVPKADVIVVNPEHYAVAVKYDAKKAAAPYIVAKGTDDVAFKIREIAREYNITIVSAPLLARAIYHTTKLDQQIPEGLFTAVAQVLAYVFQLRQYQKGRGRKPTPIPLNQPIPDEFKKY</sequence>
<evidence type="ECO:0000256" key="14">
    <source>
        <dbReference type="SAM" id="MobiDB-lite"/>
    </source>
</evidence>
<dbReference type="NCBIfam" id="TIGR00328">
    <property type="entry name" value="flhB"/>
    <property type="match status" value="1"/>
</dbReference>
<keyword evidence="8 13" id="KW-0653">Protein transport</keyword>
<dbReference type="InterPro" id="IPR006135">
    <property type="entry name" value="T3SS_substrate_exporter"/>
</dbReference>
<evidence type="ECO:0000256" key="3">
    <source>
        <dbReference type="ARBA" id="ARBA00021622"/>
    </source>
</evidence>
<feature type="transmembrane region" description="Helical" evidence="13">
    <location>
        <begin position="90"/>
        <end position="119"/>
    </location>
</feature>
<dbReference type="Gene3D" id="6.10.250.2080">
    <property type="match status" value="1"/>
</dbReference>
<evidence type="ECO:0000256" key="1">
    <source>
        <dbReference type="ARBA" id="ARBA00004651"/>
    </source>
</evidence>
<dbReference type="PANTHER" id="PTHR30531:SF12">
    <property type="entry name" value="FLAGELLAR BIOSYNTHETIC PROTEIN FLHB"/>
    <property type="match status" value="1"/>
</dbReference>
<evidence type="ECO:0000256" key="6">
    <source>
        <dbReference type="ARBA" id="ARBA00022692"/>
    </source>
</evidence>
<evidence type="ECO:0000256" key="2">
    <source>
        <dbReference type="ARBA" id="ARBA00010690"/>
    </source>
</evidence>
<proteinExistence type="inferred from homology"/>
<dbReference type="STRING" id="1515746.HR45_13890"/>
<evidence type="ECO:0000313" key="15">
    <source>
        <dbReference type="EMBL" id="KFZ36889.1"/>
    </source>
</evidence>
<dbReference type="eggNOG" id="COG1377">
    <property type="taxonomic scope" value="Bacteria"/>
</dbReference>
<evidence type="ECO:0000256" key="8">
    <source>
        <dbReference type="ARBA" id="ARBA00022927"/>
    </source>
</evidence>
<feature type="region of interest" description="Disordered" evidence="14">
    <location>
        <begin position="1"/>
        <end position="30"/>
    </location>
</feature>
<evidence type="ECO:0000256" key="13">
    <source>
        <dbReference type="RuleBase" id="RU364091"/>
    </source>
</evidence>
<dbReference type="InterPro" id="IPR006136">
    <property type="entry name" value="FlhB"/>
</dbReference>
<dbReference type="Proteomes" id="UP000029264">
    <property type="component" value="Unassembled WGS sequence"/>
</dbReference>
<dbReference type="Pfam" id="PF01312">
    <property type="entry name" value="Bac_export_2"/>
    <property type="match status" value="1"/>
</dbReference>
<keyword evidence="15" id="KW-0282">Flagellum</keyword>
<dbReference type="PANTHER" id="PTHR30531">
    <property type="entry name" value="FLAGELLAR BIOSYNTHETIC PROTEIN FLHB"/>
    <property type="match status" value="1"/>
</dbReference>
<evidence type="ECO:0000256" key="7">
    <source>
        <dbReference type="ARBA" id="ARBA00022795"/>
    </source>
</evidence>